<name>A0ABS3AVH9_9FIRM</name>
<feature type="signal peptide" evidence="2">
    <location>
        <begin position="1"/>
        <end position="21"/>
    </location>
</feature>
<evidence type="ECO:0000256" key="1">
    <source>
        <dbReference type="SAM" id="MobiDB-lite"/>
    </source>
</evidence>
<sequence length="298" mass="33234">MRKIFNFIPLFFIFLPSYSFATAENEYVYEVEFELGKYSADHQFEAVCGQREVVFVLVTSDNRSYDKEYVRFTQDPMARIKKIGPQHICFTTQGQFVDCQANYPNEDAICRVKYTEADLMAKQEKKQGYFEQLQTLGAYLFDHIYDHPKIYSSVAATIATLKYLAKKFIGKGKNTSYAKDSKPKEGDTESDEASTDDKKGEMGITDEPSGGGVLGFLGFDPGKTRGWMFGLAGMKTADQQLREEALKASGSGDLQDGEDSYAAIGDTIISDGEASGFEGDTESEEDKPKLGKRKSAPF</sequence>
<feature type="region of interest" description="Disordered" evidence="1">
    <location>
        <begin position="174"/>
        <end position="215"/>
    </location>
</feature>
<accession>A0ABS3AVH9</accession>
<dbReference type="Proteomes" id="UP000765003">
    <property type="component" value="Unassembled WGS sequence"/>
</dbReference>
<feature type="chain" id="PRO_5046782478" evidence="2">
    <location>
        <begin position="22"/>
        <end position="298"/>
    </location>
</feature>
<feature type="region of interest" description="Disordered" evidence="1">
    <location>
        <begin position="243"/>
        <end position="298"/>
    </location>
</feature>
<reference evidence="3" key="1">
    <citation type="submission" date="2021-02" db="EMBL/GenBank/DDBJ databases">
        <title>Activity-based single-cell genomes from oceanic crustal fluid captures similar information to metagenomic and metatranscriptomic surveys with orders of magnitude less sampling.</title>
        <authorList>
            <person name="D'Angelo T.S."/>
            <person name="Orcutt B.N."/>
        </authorList>
    </citation>
    <scope>NUCLEOTIDE SEQUENCE [LARGE SCALE GENOMIC DNA]</scope>
    <source>
        <strain evidence="3">AH-315-E05</strain>
    </source>
</reference>
<comment type="caution">
    <text evidence="3">The sequence shown here is derived from an EMBL/GenBank/DDBJ whole genome shotgun (WGS) entry which is preliminary data.</text>
</comment>
<proteinExistence type="predicted"/>
<keyword evidence="4" id="KW-1185">Reference proteome</keyword>
<keyword evidence="2" id="KW-0732">Signal</keyword>
<evidence type="ECO:0000256" key="2">
    <source>
        <dbReference type="SAM" id="SignalP"/>
    </source>
</evidence>
<gene>
    <name evidence="3" type="ORF">JYT19_00460</name>
</gene>
<dbReference type="EMBL" id="JAFITA010000004">
    <property type="protein sequence ID" value="MBN4077363.1"/>
    <property type="molecule type" value="Genomic_DNA"/>
</dbReference>
<evidence type="ECO:0000313" key="3">
    <source>
        <dbReference type="EMBL" id="MBN4077363.1"/>
    </source>
</evidence>
<protein>
    <submittedName>
        <fullName evidence="3">Uncharacterized protein</fullName>
    </submittedName>
</protein>
<organism evidence="3 4">
    <name type="scientific">Sulfobacillus acidophilus</name>
    <dbReference type="NCBI Taxonomy" id="53633"/>
    <lineage>
        <taxon>Bacteria</taxon>
        <taxon>Bacillati</taxon>
        <taxon>Bacillota</taxon>
        <taxon>Clostridia</taxon>
        <taxon>Eubacteriales</taxon>
        <taxon>Clostridiales Family XVII. Incertae Sedis</taxon>
        <taxon>Sulfobacillus</taxon>
    </lineage>
</organism>
<evidence type="ECO:0000313" key="4">
    <source>
        <dbReference type="Proteomes" id="UP000765003"/>
    </source>
</evidence>